<feature type="region of interest" description="Disordered" evidence="1">
    <location>
        <begin position="74"/>
        <end position="102"/>
    </location>
</feature>
<dbReference type="SMART" id="SM00220">
    <property type="entry name" value="S_TKc"/>
    <property type="match status" value="1"/>
</dbReference>
<feature type="region of interest" description="Disordered" evidence="1">
    <location>
        <begin position="580"/>
        <end position="605"/>
    </location>
</feature>
<gene>
    <name evidence="3" type="ORF">HYH03_014762</name>
</gene>
<dbReference type="OrthoDB" id="1711006at2759"/>
<proteinExistence type="predicted"/>
<protein>
    <recommendedName>
        <fullName evidence="2">Protein kinase domain-containing protein</fullName>
    </recommendedName>
</protein>
<evidence type="ECO:0000256" key="1">
    <source>
        <dbReference type="SAM" id="MobiDB-lite"/>
    </source>
</evidence>
<dbReference type="InterPro" id="IPR011009">
    <property type="entry name" value="Kinase-like_dom_sf"/>
</dbReference>
<dbReference type="Proteomes" id="UP000612055">
    <property type="component" value="Unassembled WGS sequence"/>
</dbReference>
<keyword evidence="4" id="KW-1185">Reference proteome</keyword>
<dbReference type="GO" id="GO:0005524">
    <property type="term" value="F:ATP binding"/>
    <property type="evidence" value="ECO:0007669"/>
    <property type="project" value="InterPro"/>
</dbReference>
<comment type="caution">
    <text evidence="3">The sequence shown here is derived from an EMBL/GenBank/DDBJ whole genome shotgun (WGS) entry which is preliminary data.</text>
</comment>
<dbReference type="GO" id="GO:0004674">
    <property type="term" value="F:protein serine/threonine kinase activity"/>
    <property type="evidence" value="ECO:0007669"/>
    <property type="project" value="TreeGrafter"/>
</dbReference>
<dbReference type="Pfam" id="PF07714">
    <property type="entry name" value="PK_Tyr_Ser-Thr"/>
    <property type="match status" value="1"/>
</dbReference>
<organism evidence="3 4">
    <name type="scientific">Edaphochlamys debaryana</name>
    <dbReference type="NCBI Taxonomy" id="47281"/>
    <lineage>
        <taxon>Eukaryota</taxon>
        <taxon>Viridiplantae</taxon>
        <taxon>Chlorophyta</taxon>
        <taxon>core chlorophytes</taxon>
        <taxon>Chlorophyceae</taxon>
        <taxon>CS clade</taxon>
        <taxon>Chlamydomonadales</taxon>
        <taxon>Chlamydomonadales incertae sedis</taxon>
        <taxon>Edaphochlamys</taxon>
    </lineage>
</organism>
<dbReference type="PROSITE" id="PS00108">
    <property type="entry name" value="PROTEIN_KINASE_ST"/>
    <property type="match status" value="1"/>
</dbReference>
<dbReference type="PANTHER" id="PTHR44329">
    <property type="entry name" value="SERINE/THREONINE-PROTEIN KINASE TNNI3K-RELATED"/>
    <property type="match status" value="1"/>
</dbReference>
<dbReference type="PANTHER" id="PTHR44329:SF214">
    <property type="entry name" value="PROTEIN KINASE DOMAIN-CONTAINING PROTEIN"/>
    <property type="match status" value="1"/>
</dbReference>
<sequence>MGSGAFAAVYRGVFQGADCAVKLLMTDALTDREGLREALVSPQLRHPHVVQTYVARVALLSAEFLAKIEGMEQAPGRSSAPLGPPRWPSNSSDDGLGAPRKARHVRQGWRDVLASIRAAPGRYLIVMVQEVCEVGNLASAISRGMFRPKQAAGLAGRTELLARRVLLRTASELCRGMIHLHSVNVLHGDLKPANVLLAKSRADRRGFTVKLGDFGLSHLLGPQSSKAASSARGTTAYMSPEAFDGAHSRASDVFAFGVLLWEMLSGTRPYEGLTPAQIAIGVALQGLRPTWPVDTWPELCAIGQRCLAEDPAERPSFRDLEADLVELEEGVREESRRLAALAGPGWRYGKPRGNDATASAYNSPSAAPTSAFSGFPSGSSSVHVAHAPSLPHAASGLASAPSAAGATTRAGPPLPMPSWPPAAGAELMGSSQLPSFAAHTPGTCPSKFLSTACGAGPMLATWPITSSPFSHPDPAAAAAATDGSAAGPAAAASPPAMSPLIAPLWALDVAPLVPHQGSGRSTTRSETDAAAVTAADWVQAQEPASPQPHSSEPAPGPSSLTQAAAATDFLGLRPGHAASTFETRGWAPGGAPILPPRPRGSRAASLEDPVGLAPRAHDWSPRLSLDPDLLAAALFSNNGNAHANGRPGTGDCTLRESALLGGSMSSGPASATWQLSSGIHQWAPGGGGGAGSALGSSAAAASAGGSGLAGGGVGGAISATEAAAGMMLGSASHGESSAAAAVASPFAGVGWALRGVPEGFEMATEGNGSD</sequence>
<dbReference type="EMBL" id="JAEHOE010000110">
    <property type="protein sequence ID" value="KAG2486592.1"/>
    <property type="molecule type" value="Genomic_DNA"/>
</dbReference>
<evidence type="ECO:0000313" key="3">
    <source>
        <dbReference type="EMBL" id="KAG2486592.1"/>
    </source>
</evidence>
<feature type="region of interest" description="Disordered" evidence="1">
    <location>
        <begin position="541"/>
        <end position="560"/>
    </location>
</feature>
<dbReference type="InterPro" id="IPR000719">
    <property type="entry name" value="Prot_kinase_dom"/>
</dbReference>
<dbReference type="InterPro" id="IPR051681">
    <property type="entry name" value="Ser/Thr_Kinases-Pseudokinases"/>
</dbReference>
<dbReference type="InterPro" id="IPR001245">
    <property type="entry name" value="Ser-Thr/Tyr_kinase_cat_dom"/>
</dbReference>
<dbReference type="Gene3D" id="1.10.510.10">
    <property type="entry name" value="Transferase(Phosphotransferase) domain 1"/>
    <property type="match status" value="1"/>
</dbReference>
<feature type="domain" description="Protein kinase" evidence="2">
    <location>
        <begin position="1"/>
        <end position="325"/>
    </location>
</feature>
<evidence type="ECO:0000313" key="4">
    <source>
        <dbReference type="Proteomes" id="UP000612055"/>
    </source>
</evidence>
<dbReference type="PROSITE" id="PS50011">
    <property type="entry name" value="PROTEIN_KINASE_DOM"/>
    <property type="match status" value="1"/>
</dbReference>
<dbReference type="SUPFAM" id="SSF56112">
    <property type="entry name" value="Protein kinase-like (PK-like)"/>
    <property type="match status" value="1"/>
</dbReference>
<feature type="compositionally biased region" description="Low complexity" evidence="1">
    <location>
        <begin position="393"/>
        <end position="411"/>
    </location>
</feature>
<dbReference type="InterPro" id="IPR008271">
    <property type="entry name" value="Ser/Thr_kinase_AS"/>
</dbReference>
<reference evidence="3" key="1">
    <citation type="journal article" date="2020" name="bioRxiv">
        <title>Comparative genomics of Chlamydomonas.</title>
        <authorList>
            <person name="Craig R.J."/>
            <person name="Hasan A.R."/>
            <person name="Ness R.W."/>
            <person name="Keightley P.D."/>
        </authorList>
    </citation>
    <scope>NUCLEOTIDE SEQUENCE</scope>
    <source>
        <strain evidence="3">CCAP 11/70</strain>
    </source>
</reference>
<dbReference type="Gene3D" id="3.30.200.20">
    <property type="entry name" value="Phosphorylase Kinase, domain 1"/>
    <property type="match status" value="1"/>
</dbReference>
<dbReference type="AlphaFoldDB" id="A0A835XNG7"/>
<evidence type="ECO:0000259" key="2">
    <source>
        <dbReference type="PROSITE" id="PS50011"/>
    </source>
</evidence>
<feature type="region of interest" description="Disordered" evidence="1">
    <location>
        <begin position="393"/>
        <end position="427"/>
    </location>
</feature>
<feature type="region of interest" description="Disordered" evidence="1">
    <location>
        <begin position="472"/>
        <end position="494"/>
    </location>
</feature>
<name>A0A835XNG7_9CHLO</name>
<accession>A0A835XNG7</accession>